<evidence type="ECO:0000313" key="2">
    <source>
        <dbReference type="Proteomes" id="UP000267536"/>
    </source>
</evidence>
<name>A0A3N4H246_9ACTN</name>
<sequence>MSIEDLRSLRDEALTSVAGRSLADQYERGAILLGWEGLTGERGEADVDTLRVELRGVARAGSYDVGRISTSLQNAVAYIGKYQKNRSVSPQSTLTRADRRRFEIVQEAQFGSNLVFRVPAIDIEPRGLDVGRHATVAGSALRELIATLPEADDDAWSPLGVMGAPPLVRRAVHDVSKAVADLPDGIALRLIPETGSETEAALSHARATLLRTELDNREDVIDEERHSGLLDGLRGTRRVFYLVKDDDQEIVGAVDAAMVQEVEQFEHTRVTMTLETTQWVKKNGRLGDKAYRLLRVEPAQEQGKFYPE</sequence>
<gene>
    <name evidence="1" type="ORF">EF294_07345</name>
</gene>
<protein>
    <submittedName>
        <fullName evidence="1">Uncharacterized protein</fullName>
    </submittedName>
</protein>
<comment type="caution">
    <text evidence="1">The sequence shown here is derived from an EMBL/GenBank/DDBJ whole genome shotgun (WGS) entry which is preliminary data.</text>
</comment>
<dbReference type="AlphaFoldDB" id="A0A3N4H246"/>
<dbReference type="Proteomes" id="UP000267536">
    <property type="component" value="Unassembled WGS sequence"/>
</dbReference>
<evidence type="ECO:0000313" key="1">
    <source>
        <dbReference type="EMBL" id="RPA64890.1"/>
    </source>
</evidence>
<organism evidence="1 2">
    <name type="scientific">Gordonia oryzae</name>
    <dbReference type="NCBI Taxonomy" id="2487349"/>
    <lineage>
        <taxon>Bacteria</taxon>
        <taxon>Bacillati</taxon>
        <taxon>Actinomycetota</taxon>
        <taxon>Actinomycetes</taxon>
        <taxon>Mycobacteriales</taxon>
        <taxon>Gordoniaceae</taxon>
        <taxon>Gordonia</taxon>
    </lineage>
</organism>
<dbReference type="OrthoDB" id="4743270at2"/>
<dbReference type="RefSeq" id="WP_123927425.1">
    <property type="nucleotide sequence ID" value="NZ_JBPSDP010000004.1"/>
</dbReference>
<reference evidence="1 2" key="1">
    <citation type="submission" date="2018-11" db="EMBL/GenBank/DDBJ databases">
        <title>Draft genome sequence of Gordonia sp. RS15-1S isolated from rice stems.</title>
        <authorList>
            <person name="Muangham S."/>
        </authorList>
    </citation>
    <scope>NUCLEOTIDE SEQUENCE [LARGE SCALE GENOMIC DNA]</scope>
    <source>
        <strain evidence="1 2">RS15-1S</strain>
    </source>
</reference>
<proteinExistence type="predicted"/>
<keyword evidence="2" id="KW-1185">Reference proteome</keyword>
<accession>A0A3N4H246</accession>
<dbReference type="EMBL" id="RKMH01000004">
    <property type="protein sequence ID" value="RPA64890.1"/>
    <property type="molecule type" value="Genomic_DNA"/>
</dbReference>